<dbReference type="InterPro" id="IPR047008">
    <property type="entry name" value="XRN1_SH3_sf"/>
</dbReference>
<dbReference type="STRING" id="765440.A0A0C3B3Q6"/>
<dbReference type="Proteomes" id="UP000054166">
    <property type="component" value="Unassembled WGS sequence"/>
</dbReference>
<dbReference type="HOGENOM" id="CLU_2027634_0_0_1"/>
<accession>A0A0C3B3Q6</accession>
<proteinExistence type="predicted"/>
<dbReference type="OrthoDB" id="372487at2759"/>
<reference evidence="3" key="2">
    <citation type="submission" date="2015-01" db="EMBL/GenBank/DDBJ databases">
        <title>Evolutionary Origins and Diversification of the Mycorrhizal Mutualists.</title>
        <authorList>
            <consortium name="DOE Joint Genome Institute"/>
            <consortium name="Mycorrhizal Genomics Consortium"/>
            <person name="Kohler A."/>
            <person name="Kuo A."/>
            <person name="Nagy L.G."/>
            <person name="Floudas D."/>
            <person name="Copeland A."/>
            <person name="Barry K.W."/>
            <person name="Cichocki N."/>
            <person name="Veneault-Fourrey C."/>
            <person name="LaButti K."/>
            <person name="Lindquist E.A."/>
            <person name="Lipzen A."/>
            <person name="Lundell T."/>
            <person name="Morin E."/>
            <person name="Murat C."/>
            <person name="Riley R."/>
            <person name="Ohm R."/>
            <person name="Sun H."/>
            <person name="Tunlid A."/>
            <person name="Henrissat B."/>
            <person name="Grigoriev I.V."/>
            <person name="Hibbett D.S."/>
            <person name="Martin F."/>
        </authorList>
    </citation>
    <scope>NUCLEOTIDE SEQUENCE [LARGE SCALE GENOMIC DNA]</scope>
    <source>
        <strain evidence="3">F 1598</strain>
    </source>
</reference>
<evidence type="ECO:0000313" key="2">
    <source>
        <dbReference type="EMBL" id="KIM71927.1"/>
    </source>
</evidence>
<name>A0A0C3B3Q6_PILCF</name>
<evidence type="ECO:0000259" key="1">
    <source>
        <dbReference type="Pfam" id="PF18129"/>
    </source>
</evidence>
<evidence type="ECO:0000313" key="3">
    <source>
        <dbReference type="Proteomes" id="UP000054166"/>
    </source>
</evidence>
<dbReference type="AlphaFoldDB" id="A0A0C3B3Q6"/>
<dbReference type="Gene3D" id="2.30.30.750">
    <property type="match status" value="1"/>
</dbReference>
<keyword evidence="3" id="KW-1185">Reference proteome</keyword>
<sequence>MLFIAYRTNILLSGTVTMVQDSGGVPHSMKGVVIGHNAKSMDVAWDVPFISGVAMGNRCGFSYSLFDSCLNLTNPKAISIPITLFKPLYPTVRPAPGHIGASSFRPAPASRNSTVLVMSNPN</sequence>
<organism evidence="2 3">
    <name type="scientific">Piloderma croceum (strain F 1598)</name>
    <dbReference type="NCBI Taxonomy" id="765440"/>
    <lineage>
        <taxon>Eukaryota</taxon>
        <taxon>Fungi</taxon>
        <taxon>Dikarya</taxon>
        <taxon>Basidiomycota</taxon>
        <taxon>Agaricomycotina</taxon>
        <taxon>Agaricomycetes</taxon>
        <taxon>Agaricomycetidae</taxon>
        <taxon>Atheliales</taxon>
        <taxon>Atheliaceae</taxon>
        <taxon>Piloderma</taxon>
    </lineage>
</organism>
<dbReference type="Pfam" id="PF18129">
    <property type="entry name" value="SH3_12"/>
    <property type="match status" value="1"/>
</dbReference>
<dbReference type="InterPro" id="IPR041385">
    <property type="entry name" value="SH3_12"/>
</dbReference>
<protein>
    <recommendedName>
        <fullName evidence="1">5'-3' exoribonuclease 1 SH3-like domain-containing protein</fullName>
    </recommendedName>
</protein>
<dbReference type="InParanoid" id="A0A0C3B3Q6"/>
<reference evidence="2 3" key="1">
    <citation type="submission" date="2014-04" db="EMBL/GenBank/DDBJ databases">
        <authorList>
            <consortium name="DOE Joint Genome Institute"/>
            <person name="Kuo A."/>
            <person name="Tarkka M."/>
            <person name="Buscot F."/>
            <person name="Kohler A."/>
            <person name="Nagy L.G."/>
            <person name="Floudas D."/>
            <person name="Copeland A."/>
            <person name="Barry K.W."/>
            <person name="Cichocki N."/>
            <person name="Veneault-Fourrey C."/>
            <person name="LaButti K."/>
            <person name="Lindquist E.A."/>
            <person name="Lipzen A."/>
            <person name="Lundell T."/>
            <person name="Morin E."/>
            <person name="Murat C."/>
            <person name="Sun H."/>
            <person name="Tunlid A."/>
            <person name="Henrissat B."/>
            <person name="Grigoriev I.V."/>
            <person name="Hibbett D.S."/>
            <person name="Martin F."/>
            <person name="Nordberg H.P."/>
            <person name="Cantor M.N."/>
            <person name="Hua S.X."/>
        </authorList>
    </citation>
    <scope>NUCLEOTIDE SEQUENCE [LARGE SCALE GENOMIC DNA]</scope>
    <source>
        <strain evidence="2 3">F 1598</strain>
    </source>
</reference>
<dbReference type="EMBL" id="KN833187">
    <property type="protein sequence ID" value="KIM71927.1"/>
    <property type="molecule type" value="Genomic_DNA"/>
</dbReference>
<feature type="domain" description="5'-3' exoribonuclease 1 SH3-like" evidence="1">
    <location>
        <begin position="10"/>
        <end position="62"/>
    </location>
</feature>
<gene>
    <name evidence="2" type="ORF">PILCRDRAFT_804535</name>
</gene>